<sequence length="328" mass="34139">MQIPTSAGMLANSVLPVTPTQGGLLSQVGETAGSTSFAPVEAVSNVSLSRSIPEQRPQPATAPENAGQPYITPVRVDGSSIDGINGGEKGAEQSSEQNGSTSVQAQSNENAERSENESKQQERIQEQQQQQDLELVRSLSQRDSEVHAHENAHSAVGGQYAGSANYSYQRGPDGVSYAVGGEVSIDVGVIPGNPAATLEKMQLVQRAALAPAEPSSQDRRVAALAAQQANQARAELATENRGTSSSDGESAADKTDKAENAESSLNVAKNASQGTADNTSQKPESQSVSNSENFQAANDRIAKINEIIVAISQNDTSKASGQLLDAVV</sequence>
<feature type="region of interest" description="Disordered" evidence="1">
    <location>
        <begin position="46"/>
        <end position="175"/>
    </location>
</feature>
<proteinExistence type="predicted"/>
<keyword evidence="3" id="KW-1185">Reference proteome</keyword>
<evidence type="ECO:0008006" key="4">
    <source>
        <dbReference type="Google" id="ProtNLM"/>
    </source>
</evidence>
<dbReference type="Pfam" id="PF12118">
    <property type="entry name" value="SprA-related"/>
    <property type="match status" value="1"/>
</dbReference>
<feature type="compositionally biased region" description="Low complexity" evidence="1">
    <location>
        <begin position="222"/>
        <end position="237"/>
    </location>
</feature>
<reference evidence="2 3" key="1">
    <citation type="journal article" date="2013" name="Nat. Commun.">
        <title>Genome sequence and functional genomic analysis of the oil-degrading bacterium Oleispira antarctica.</title>
        <authorList>
            <person name="Kube M."/>
            <person name="Chernikova T.N."/>
            <person name="Al-Ramahi Y."/>
            <person name="Beloqui A."/>
            <person name="Lopez-Cortez N."/>
            <person name="Guazzaroni M.E."/>
            <person name="Heipieper H.J."/>
            <person name="Klages S."/>
            <person name="Kotsyurbenko O.R."/>
            <person name="Langer I."/>
            <person name="Nechitaylo T.Y."/>
            <person name="Lunsdorf H."/>
            <person name="Fernandez M."/>
            <person name="Juarez S."/>
            <person name="Ciordia S."/>
            <person name="Singer A."/>
            <person name="Kagan O."/>
            <person name="Egorova O."/>
            <person name="Petit P.A."/>
            <person name="Stogios P."/>
            <person name="Kim Y."/>
            <person name="Tchigvintsev A."/>
            <person name="Flick R."/>
            <person name="Denaro R."/>
            <person name="Genovese M."/>
            <person name="Albar J.P."/>
            <person name="Reva O.N."/>
            <person name="Martinez-Gomariz M."/>
            <person name="Tran H."/>
            <person name="Ferrer M."/>
            <person name="Savchenko A."/>
            <person name="Yakunin A.F."/>
            <person name="Yakimov M.M."/>
            <person name="Golyshina O.V."/>
            <person name="Reinhardt R."/>
            <person name="Golyshin P.N."/>
        </authorList>
    </citation>
    <scope>NUCLEOTIDE SEQUENCE [LARGE SCALE GENOMIC DNA]</scope>
</reference>
<feature type="region of interest" description="Disordered" evidence="1">
    <location>
        <begin position="209"/>
        <end position="294"/>
    </location>
</feature>
<dbReference type="AlphaFoldDB" id="R4YK63"/>
<protein>
    <recommendedName>
        <fullName evidence="4">SrpA-related protein</fullName>
    </recommendedName>
</protein>
<feature type="compositionally biased region" description="Basic and acidic residues" evidence="1">
    <location>
        <begin position="140"/>
        <end position="152"/>
    </location>
</feature>
<dbReference type="Proteomes" id="UP000032749">
    <property type="component" value="Chromosome"/>
</dbReference>
<dbReference type="EMBL" id="FO203512">
    <property type="protein sequence ID" value="CCK74565.1"/>
    <property type="molecule type" value="Genomic_DNA"/>
</dbReference>
<feature type="compositionally biased region" description="Basic and acidic residues" evidence="1">
    <location>
        <begin position="251"/>
        <end position="260"/>
    </location>
</feature>
<feature type="compositionally biased region" description="Polar residues" evidence="1">
    <location>
        <begin position="92"/>
        <end position="106"/>
    </location>
</feature>
<dbReference type="KEGG" id="oai:OLEAN_C03890"/>
<dbReference type="InterPro" id="IPR021973">
    <property type="entry name" value="SprA-related"/>
</dbReference>
<evidence type="ECO:0000313" key="2">
    <source>
        <dbReference type="EMBL" id="CCK74565.1"/>
    </source>
</evidence>
<feature type="compositionally biased region" description="Polar residues" evidence="1">
    <location>
        <begin position="261"/>
        <end position="294"/>
    </location>
</feature>
<feature type="region of interest" description="Disordered" evidence="1">
    <location>
        <begin position="1"/>
        <end position="28"/>
    </location>
</feature>
<evidence type="ECO:0000256" key="1">
    <source>
        <dbReference type="SAM" id="MobiDB-lite"/>
    </source>
</evidence>
<accession>R4YK63</accession>
<evidence type="ECO:0000313" key="3">
    <source>
        <dbReference type="Proteomes" id="UP000032749"/>
    </source>
</evidence>
<gene>
    <name evidence="2" type="ORF">OLEAN_C03890</name>
</gene>
<feature type="compositionally biased region" description="Basic and acidic residues" evidence="1">
    <location>
        <begin position="110"/>
        <end position="125"/>
    </location>
</feature>
<dbReference type="STRING" id="698738.OLEAN_C03890"/>
<dbReference type="OrthoDB" id="9812722at2"/>
<name>R4YK63_OLEAN</name>
<dbReference type="PATRIC" id="fig|698738.3.peg.403"/>
<dbReference type="HOGENOM" id="CLU_846879_0_0_6"/>
<feature type="compositionally biased region" description="Polar residues" evidence="1">
    <location>
        <begin position="18"/>
        <end position="28"/>
    </location>
</feature>
<organism evidence="2 3">
    <name type="scientific">Oleispira antarctica RB-8</name>
    <dbReference type="NCBI Taxonomy" id="698738"/>
    <lineage>
        <taxon>Bacteria</taxon>
        <taxon>Pseudomonadati</taxon>
        <taxon>Pseudomonadota</taxon>
        <taxon>Gammaproteobacteria</taxon>
        <taxon>Oceanospirillales</taxon>
        <taxon>Oceanospirillaceae</taxon>
        <taxon>Oleispira</taxon>
    </lineage>
</organism>